<sequence>MGKRDFVMHVEASRSFVFGTSTTLCGLTFKVEKATRGGRIDCATCKALKAAKKRGNH</sequence>
<proteinExistence type="predicted"/>
<dbReference type="EMBL" id="FNJB01000009">
    <property type="protein sequence ID" value="SDP50143.1"/>
    <property type="molecule type" value="Genomic_DNA"/>
</dbReference>
<organism evidence="1 2">
    <name type="scientific">Actinokineospora alba</name>
    <dbReference type="NCBI Taxonomy" id="504798"/>
    <lineage>
        <taxon>Bacteria</taxon>
        <taxon>Bacillati</taxon>
        <taxon>Actinomycetota</taxon>
        <taxon>Actinomycetes</taxon>
        <taxon>Pseudonocardiales</taxon>
        <taxon>Pseudonocardiaceae</taxon>
        <taxon>Actinokineospora</taxon>
    </lineage>
</organism>
<protein>
    <submittedName>
        <fullName evidence="1">Uncharacterized protein</fullName>
    </submittedName>
</protein>
<evidence type="ECO:0000313" key="1">
    <source>
        <dbReference type="EMBL" id="SDP50143.1"/>
    </source>
</evidence>
<name>A0A1H0T7W4_9PSEU</name>
<reference evidence="2" key="1">
    <citation type="submission" date="2016-10" db="EMBL/GenBank/DDBJ databases">
        <authorList>
            <person name="Varghese N."/>
            <person name="Submissions S."/>
        </authorList>
    </citation>
    <scope>NUCLEOTIDE SEQUENCE [LARGE SCALE GENOMIC DNA]</scope>
    <source>
        <strain evidence="2">IBRC-M 10655</strain>
    </source>
</reference>
<evidence type="ECO:0000313" key="2">
    <source>
        <dbReference type="Proteomes" id="UP000199651"/>
    </source>
</evidence>
<accession>A0A1H0T7W4</accession>
<dbReference type="AlphaFoldDB" id="A0A1H0T7W4"/>
<dbReference type="Proteomes" id="UP000199651">
    <property type="component" value="Unassembled WGS sequence"/>
</dbReference>
<keyword evidence="2" id="KW-1185">Reference proteome</keyword>
<dbReference type="RefSeq" id="WP_166657928.1">
    <property type="nucleotide sequence ID" value="NZ_FNDV01000011.1"/>
</dbReference>
<gene>
    <name evidence="1" type="ORF">SAMN05192558_109318</name>
</gene>
<dbReference type="STRING" id="504798.SAMN05421871_11157"/>